<dbReference type="InterPro" id="IPR036390">
    <property type="entry name" value="WH_DNA-bd_sf"/>
</dbReference>
<evidence type="ECO:0000256" key="1">
    <source>
        <dbReference type="ARBA" id="ARBA00023015"/>
    </source>
</evidence>
<dbReference type="Proteomes" id="UP000830167">
    <property type="component" value="Chromosome"/>
</dbReference>
<feature type="domain" description="HTH arsR-type" evidence="5">
    <location>
        <begin position="33"/>
        <end position="128"/>
    </location>
</feature>
<name>A0ABY4CKB0_9BACL</name>
<keyword evidence="4" id="KW-0105">Cadmium resistance</keyword>
<evidence type="ECO:0000313" key="7">
    <source>
        <dbReference type="Proteomes" id="UP000830167"/>
    </source>
</evidence>
<sequence length="138" mass="16166">MAFDKHDLPKQQDCNDTCDIFMYDPEKVQRRQTEMNRTDRIVPLFKALADETRLRIVYALSKENELCVCDVATIIDSSNATASHHLRLLKNMGLAKYRREGKMVFYSLQSPHIRHLIQEALHLQENTDDCGHCEWDEE</sequence>
<evidence type="ECO:0000256" key="2">
    <source>
        <dbReference type="ARBA" id="ARBA00023125"/>
    </source>
</evidence>
<dbReference type="Pfam" id="PF01022">
    <property type="entry name" value="HTH_5"/>
    <property type="match status" value="1"/>
</dbReference>
<evidence type="ECO:0000256" key="4">
    <source>
        <dbReference type="ARBA" id="ARBA00043263"/>
    </source>
</evidence>
<dbReference type="InterPro" id="IPR051011">
    <property type="entry name" value="Metal_resp_trans_reg"/>
</dbReference>
<evidence type="ECO:0000313" key="6">
    <source>
        <dbReference type="EMBL" id="UOF90890.1"/>
    </source>
</evidence>
<evidence type="ECO:0000256" key="3">
    <source>
        <dbReference type="ARBA" id="ARBA00023163"/>
    </source>
</evidence>
<protein>
    <submittedName>
        <fullName evidence="6">Metalloregulator ArsR/SmtB family transcription factor</fullName>
    </submittedName>
</protein>
<organism evidence="6 7">
    <name type="scientific">Fodinisporobacter ferrooxydans</name>
    <dbReference type="NCBI Taxonomy" id="2901836"/>
    <lineage>
        <taxon>Bacteria</taxon>
        <taxon>Bacillati</taxon>
        <taxon>Bacillota</taxon>
        <taxon>Bacilli</taxon>
        <taxon>Bacillales</taxon>
        <taxon>Alicyclobacillaceae</taxon>
        <taxon>Fodinisporobacter</taxon>
    </lineage>
</organism>
<dbReference type="PANTHER" id="PTHR43132:SF6">
    <property type="entry name" value="HTH-TYPE TRANSCRIPTIONAL REPRESSOR CZRA"/>
    <property type="match status" value="1"/>
</dbReference>
<dbReference type="PANTHER" id="PTHR43132">
    <property type="entry name" value="ARSENICAL RESISTANCE OPERON REPRESSOR ARSR-RELATED"/>
    <property type="match status" value="1"/>
</dbReference>
<gene>
    <name evidence="6" type="ORF">LSG31_00970</name>
</gene>
<dbReference type="Gene3D" id="1.10.10.10">
    <property type="entry name" value="Winged helix-like DNA-binding domain superfamily/Winged helix DNA-binding domain"/>
    <property type="match status" value="1"/>
</dbReference>
<dbReference type="SUPFAM" id="SSF46785">
    <property type="entry name" value="Winged helix' DNA-binding domain"/>
    <property type="match status" value="1"/>
</dbReference>
<reference evidence="6" key="1">
    <citation type="submission" date="2021-12" db="EMBL/GenBank/DDBJ databases">
        <title>Alicyclobacillaceae gen. nov., sp. nov., isolated from chalcocite enrichment system.</title>
        <authorList>
            <person name="Jiang Z."/>
        </authorList>
    </citation>
    <scope>NUCLEOTIDE SEQUENCE</scope>
    <source>
        <strain evidence="6">MYW30-H2</strain>
    </source>
</reference>
<keyword evidence="1" id="KW-0805">Transcription regulation</keyword>
<dbReference type="SMART" id="SM00418">
    <property type="entry name" value="HTH_ARSR"/>
    <property type="match status" value="1"/>
</dbReference>
<dbReference type="NCBIfam" id="NF033788">
    <property type="entry name" value="HTH_metalloreg"/>
    <property type="match status" value="1"/>
</dbReference>
<accession>A0ABY4CKB0</accession>
<dbReference type="InterPro" id="IPR001845">
    <property type="entry name" value="HTH_ArsR_DNA-bd_dom"/>
</dbReference>
<keyword evidence="3" id="KW-0804">Transcription</keyword>
<dbReference type="RefSeq" id="WP_347437585.1">
    <property type="nucleotide sequence ID" value="NZ_CP089291.1"/>
</dbReference>
<dbReference type="EMBL" id="CP089291">
    <property type="protein sequence ID" value="UOF90890.1"/>
    <property type="molecule type" value="Genomic_DNA"/>
</dbReference>
<dbReference type="PROSITE" id="PS00846">
    <property type="entry name" value="HTH_ARSR_1"/>
    <property type="match status" value="1"/>
</dbReference>
<dbReference type="InterPro" id="IPR018334">
    <property type="entry name" value="ArsR_HTH"/>
</dbReference>
<dbReference type="InterPro" id="IPR011991">
    <property type="entry name" value="ArsR-like_HTH"/>
</dbReference>
<keyword evidence="2" id="KW-0238">DNA-binding</keyword>
<evidence type="ECO:0000259" key="5">
    <source>
        <dbReference type="PROSITE" id="PS50987"/>
    </source>
</evidence>
<proteinExistence type="predicted"/>
<dbReference type="CDD" id="cd00090">
    <property type="entry name" value="HTH_ARSR"/>
    <property type="match status" value="1"/>
</dbReference>
<keyword evidence="7" id="KW-1185">Reference proteome</keyword>
<dbReference type="InterPro" id="IPR036388">
    <property type="entry name" value="WH-like_DNA-bd_sf"/>
</dbReference>
<dbReference type="PRINTS" id="PR00778">
    <property type="entry name" value="HTHARSR"/>
</dbReference>
<dbReference type="PROSITE" id="PS50987">
    <property type="entry name" value="HTH_ARSR_2"/>
    <property type="match status" value="1"/>
</dbReference>